<dbReference type="AlphaFoldDB" id="A0A0C3P393"/>
<dbReference type="HOGENOM" id="CLU_000288_138_6_1"/>
<dbReference type="PANTHER" id="PTHR10622">
    <property type="entry name" value="HET DOMAIN-CONTAINING PROTEIN"/>
    <property type="match status" value="1"/>
</dbReference>
<reference evidence="2 3" key="1">
    <citation type="submission" date="2014-04" db="EMBL/GenBank/DDBJ databases">
        <authorList>
            <consortium name="DOE Joint Genome Institute"/>
            <person name="Kuo A."/>
            <person name="Kohler A."/>
            <person name="Costa M.D."/>
            <person name="Nagy L.G."/>
            <person name="Floudas D."/>
            <person name="Copeland A."/>
            <person name="Barry K.W."/>
            <person name="Cichocki N."/>
            <person name="Veneault-Fourrey C."/>
            <person name="LaButti K."/>
            <person name="Lindquist E.A."/>
            <person name="Lipzen A."/>
            <person name="Lundell T."/>
            <person name="Morin E."/>
            <person name="Murat C."/>
            <person name="Sun H."/>
            <person name="Tunlid A."/>
            <person name="Henrissat B."/>
            <person name="Grigoriev I.V."/>
            <person name="Hibbett D.S."/>
            <person name="Martin F."/>
            <person name="Nordberg H.P."/>
            <person name="Cantor M.N."/>
            <person name="Hua S.X."/>
        </authorList>
    </citation>
    <scope>NUCLEOTIDE SEQUENCE [LARGE SCALE GENOMIC DNA]</scope>
    <source>
        <strain evidence="2 3">Marx 270</strain>
    </source>
</reference>
<reference evidence="3" key="2">
    <citation type="submission" date="2015-01" db="EMBL/GenBank/DDBJ databases">
        <title>Evolutionary Origins and Diversification of the Mycorrhizal Mutualists.</title>
        <authorList>
            <consortium name="DOE Joint Genome Institute"/>
            <consortium name="Mycorrhizal Genomics Consortium"/>
            <person name="Kohler A."/>
            <person name="Kuo A."/>
            <person name="Nagy L.G."/>
            <person name="Floudas D."/>
            <person name="Copeland A."/>
            <person name="Barry K.W."/>
            <person name="Cichocki N."/>
            <person name="Veneault-Fourrey C."/>
            <person name="LaButti K."/>
            <person name="Lindquist E.A."/>
            <person name="Lipzen A."/>
            <person name="Lundell T."/>
            <person name="Morin E."/>
            <person name="Murat C."/>
            <person name="Riley R."/>
            <person name="Ohm R."/>
            <person name="Sun H."/>
            <person name="Tunlid A."/>
            <person name="Henrissat B."/>
            <person name="Grigoriev I.V."/>
            <person name="Hibbett D.S."/>
            <person name="Martin F."/>
        </authorList>
    </citation>
    <scope>NUCLEOTIDE SEQUENCE [LARGE SCALE GENOMIC DNA]</scope>
    <source>
        <strain evidence="3">Marx 270</strain>
    </source>
</reference>
<dbReference type="InterPro" id="IPR010730">
    <property type="entry name" value="HET"/>
</dbReference>
<name>A0A0C3P393_PISTI</name>
<evidence type="ECO:0000313" key="2">
    <source>
        <dbReference type="EMBL" id="KIO01941.1"/>
    </source>
</evidence>
<evidence type="ECO:0000259" key="1">
    <source>
        <dbReference type="Pfam" id="PF06985"/>
    </source>
</evidence>
<dbReference type="Proteomes" id="UP000054217">
    <property type="component" value="Unassembled WGS sequence"/>
</dbReference>
<protein>
    <recommendedName>
        <fullName evidence="1">Heterokaryon incompatibility domain-containing protein</fullName>
    </recommendedName>
</protein>
<dbReference type="PANTHER" id="PTHR10622:SF10">
    <property type="entry name" value="HET DOMAIN-CONTAINING PROTEIN"/>
    <property type="match status" value="1"/>
</dbReference>
<dbReference type="EMBL" id="KN831984">
    <property type="protein sequence ID" value="KIO01941.1"/>
    <property type="molecule type" value="Genomic_DNA"/>
</dbReference>
<gene>
    <name evidence="2" type="ORF">M404DRAFT_718124</name>
</gene>
<dbReference type="InParanoid" id="A0A0C3P393"/>
<dbReference type="STRING" id="870435.A0A0C3P393"/>
<keyword evidence="3" id="KW-1185">Reference proteome</keyword>
<evidence type="ECO:0000313" key="3">
    <source>
        <dbReference type="Proteomes" id="UP000054217"/>
    </source>
</evidence>
<organism evidence="2 3">
    <name type="scientific">Pisolithus tinctorius Marx 270</name>
    <dbReference type="NCBI Taxonomy" id="870435"/>
    <lineage>
        <taxon>Eukaryota</taxon>
        <taxon>Fungi</taxon>
        <taxon>Dikarya</taxon>
        <taxon>Basidiomycota</taxon>
        <taxon>Agaricomycotina</taxon>
        <taxon>Agaricomycetes</taxon>
        <taxon>Agaricomycetidae</taxon>
        <taxon>Boletales</taxon>
        <taxon>Sclerodermatineae</taxon>
        <taxon>Pisolithaceae</taxon>
        <taxon>Pisolithus</taxon>
    </lineage>
</organism>
<proteinExistence type="predicted"/>
<dbReference type="Pfam" id="PF06985">
    <property type="entry name" value="HET"/>
    <property type="match status" value="1"/>
</dbReference>
<sequence length="553" mass="62260">MLQVIEQSHDPVISELRKNYISPSETIAAVDPVVRRILKTRPLIVIDVNTGSLCDGPEQIRIFKASPTFKELVSSLTRDGERIREVVERFFGYVMFSHVWHRDGEPSFQEVDKVKSVWKLPDMPQNEKLRNFCKETRKLGHNWAWSDTCCIDKTKSSILDQSLASMYEWYANSVATLVFLAGVAHPSKPGDLTRSLWMTRAWTLQELLSPKVIFFYDAQWKLYLGNTGANHKESPAILQELADAIMIPPGTIASFSPDDLGVREKLRLASTRNATVDEDVAYSLIGIFKSDLRPHYGEGADALGHLLDEIVARSGEVTVLTWSGESSSYNSCLPASLRVYSQTPYSPSSLEGEEMERRIEELSVKFHRQQARTIFNEINRLPPARFATRRLYLPCIVFSVKNLEMLHPISSPRLFSDEKLYRARVSGLGQVEFTTADRLSLNGPQQLVFAHPWIHYIRGPSGGITWEDDSESDTDSDSAEVAPLPAVPALQVDHYTRALEMIARLGQPFSALLLMKQPSGEYRRVAAENEIVVPGLGTNITSKNIRARVLEIL</sequence>
<accession>A0A0C3P393</accession>
<feature type="domain" description="Heterokaryon incompatibility" evidence="1">
    <location>
        <begin position="93"/>
        <end position="184"/>
    </location>
</feature>